<name>D2RXK7_HALTV</name>
<dbReference type="AlphaFoldDB" id="D2RXK7"/>
<proteinExistence type="predicted"/>
<dbReference type="KEGG" id="htu:Htur_2862"/>
<evidence type="ECO:0000313" key="1">
    <source>
        <dbReference type="EMBL" id="ADB61731.1"/>
    </source>
</evidence>
<protein>
    <submittedName>
        <fullName evidence="1">Uncharacterized protein</fullName>
    </submittedName>
</protein>
<dbReference type="HOGENOM" id="CLU_3094031_0_0_2"/>
<dbReference type="EMBL" id="CP001860">
    <property type="protein sequence ID" value="ADB61731.1"/>
    <property type="molecule type" value="Genomic_DNA"/>
</dbReference>
<gene>
    <name evidence="1" type="ordered locus">Htur_2862</name>
</gene>
<evidence type="ECO:0000313" key="2">
    <source>
        <dbReference type="Proteomes" id="UP000001903"/>
    </source>
</evidence>
<reference evidence="1 2" key="1">
    <citation type="journal article" date="2010" name="Stand. Genomic Sci.">
        <title>Complete genome sequence of Haloterrigena turkmenica type strain (4k).</title>
        <authorList>
            <person name="Saunders E."/>
            <person name="Tindall B.J."/>
            <person name="Fahnrich R."/>
            <person name="Lapidus A."/>
            <person name="Copeland A."/>
            <person name="Del Rio T.G."/>
            <person name="Lucas S."/>
            <person name="Chen F."/>
            <person name="Tice H."/>
            <person name="Cheng J.F."/>
            <person name="Han C."/>
            <person name="Detter J.C."/>
            <person name="Bruce D."/>
            <person name="Goodwin L."/>
            <person name="Chain P."/>
            <person name="Pitluck S."/>
            <person name="Pati A."/>
            <person name="Ivanova N."/>
            <person name="Mavromatis K."/>
            <person name="Chen A."/>
            <person name="Palaniappan K."/>
            <person name="Land M."/>
            <person name="Hauser L."/>
            <person name="Chang Y.J."/>
            <person name="Jeffries C.D."/>
            <person name="Brettin T."/>
            <person name="Rohde M."/>
            <person name="Goker M."/>
            <person name="Bristow J."/>
            <person name="Eisen J.A."/>
            <person name="Markowitz V."/>
            <person name="Hugenholtz P."/>
            <person name="Klenk H.P."/>
            <person name="Kyrpides N.C."/>
        </authorList>
    </citation>
    <scope>NUCLEOTIDE SEQUENCE [LARGE SCALE GENOMIC DNA]</scope>
    <source>
        <strain evidence="2">ATCC 51198 / DSM 5511 / JCM 9101 / NCIMB 13204 / VKM B-1734 / 4k</strain>
    </source>
</reference>
<organism evidence="1 2">
    <name type="scientific">Haloterrigena turkmenica (strain ATCC 51198 / DSM 5511 / JCM 9101 / NCIMB 13204 / VKM B-1734 / 4k)</name>
    <name type="common">Halococcus turkmenicus</name>
    <dbReference type="NCBI Taxonomy" id="543526"/>
    <lineage>
        <taxon>Archaea</taxon>
        <taxon>Methanobacteriati</taxon>
        <taxon>Methanobacteriota</taxon>
        <taxon>Stenosarchaea group</taxon>
        <taxon>Halobacteria</taxon>
        <taxon>Halobacteriales</taxon>
        <taxon>Natrialbaceae</taxon>
        <taxon>Haloterrigena</taxon>
    </lineage>
</organism>
<dbReference type="Proteomes" id="UP000001903">
    <property type="component" value="Chromosome"/>
</dbReference>
<accession>D2RXK7</accession>
<keyword evidence="2" id="KW-1185">Reference proteome</keyword>
<sequence length="51" mass="5805">MIRIMQLDCEKPEENTGTSDRFGRESTTTTARYWCRIRKLELTALATGGVP</sequence>